<accession>A0ABN1C1L8</accession>
<comment type="caution">
    <text evidence="2">The sequence shown here is derived from an EMBL/GenBank/DDBJ whole genome shotgun (WGS) entry which is preliminary data.</text>
</comment>
<evidence type="ECO:0000313" key="2">
    <source>
        <dbReference type="EMBL" id="GAA0509441.1"/>
    </source>
</evidence>
<dbReference type="EMBL" id="BAAAHC010000003">
    <property type="protein sequence ID" value="GAA0509441.1"/>
    <property type="molecule type" value="Genomic_DNA"/>
</dbReference>
<gene>
    <name evidence="2" type="ORF">GCM10009545_09420</name>
</gene>
<reference evidence="2 3" key="1">
    <citation type="journal article" date="2019" name="Int. J. Syst. Evol. Microbiol.">
        <title>The Global Catalogue of Microorganisms (GCM) 10K type strain sequencing project: providing services to taxonomists for standard genome sequencing and annotation.</title>
        <authorList>
            <consortium name="The Broad Institute Genomics Platform"/>
            <consortium name="The Broad Institute Genome Sequencing Center for Infectious Disease"/>
            <person name="Wu L."/>
            <person name="Ma J."/>
        </authorList>
    </citation>
    <scope>NUCLEOTIDE SEQUENCE [LARGE SCALE GENOMIC DNA]</scope>
    <source>
        <strain evidence="2 3">JCM 10664</strain>
    </source>
</reference>
<feature type="transmembrane region" description="Helical" evidence="1">
    <location>
        <begin position="145"/>
        <end position="167"/>
    </location>
</feature>
<keyword evidence="3" id="KW-1185">Reference proteome</keyword>
<keyword evidence="1" id="KW-0812">Transmembrane</keyword>
<organism evidence="2 3">
    <name type="scientific">Saccharopolyspora thermophila</name>
    <dbReference type="NCBI Taxonomy" id="89367"/>
    <lineage>
        <taxon>Bacteria</taxon>
        <taxon>Bacillati</taxon>
        <taxon>Actinomycetota</taxon>
        <taxon>Actinomycetes</taxon>
        <taxon>Pseudonocardiales</taxon>
        <taxon>Pseudonocardiaceae</taxon>
        <taxon>Saccharopolyspora</taxon>
    </lineage>
</organism>
<proteinExistence type="predicted"/>
<protein>
    <submittedName>
        <fullName evidence="2">Uncharacterized protein</fullName>
    </submittedName>
</protein>
<name>A0ABN1C1L8_9PSEU</name>
<evidence type="ECO:0000256" key="1">
    <source>
        <dbReference type="SAM" id="Phobius"/>
    </source>
</evidence>
<dbReference type="Proteomes" id="UP001500220">
    <property type="component" value="Unassembled WGS sequence"/>
</dbReference>
<evidence type="ECO:0000313" key="3">
    <source>
        <dbReference type="Proteomes" id="UP001500220"/>
    </source>
</evidence>
<keyword evidence="1" id="KW-0472">Membrane</keyword>
<sequence length="204" mass="22079">MPSVRGSRRFTGNGPISLRALCELEGRQPPVSVRDLISVQQREIARPISAGDVSGPIKITFYSTGHWFISTRFHDDGVIAGDSFALGVAIGDTGHGQTLAGELDADETKTFERNGVDDFVRANWHKVRNSEIRITLKVDPDIGEAIGNVVFGLAIAVFFAVVGKSAVKAAQGQGHWRRCPDQDPFDHTPCVEWDPNPPPPSPGP</sequence>
<dbReference type="RefSeq" id="WP_346072229.1">
    <property type="nucleotide sequence ID" value="NZ_BAAAHC010000003.1"/>
</dbReference>
<keyword evidence="1" id="KW-1133">Transmembrane helix</keyword>